<dbReference type="InterPro" id="IPR016167">
    <property type="entry name" value="FAD-bd_PCMH_sub1"/>
</dbReference>
<dbReference type="Gene3D" id="3.40.462.20">
    <property type="match status" value="1"/>
</dbReference>
<keyword evidence="8" id="KW-1185">Reference proteome</keyword>
<evidence type="ECO:0000256" key="3">
    <source>
        <dbReference type="ARBA" id="ARBA00022630"/>
    </source>
</evidence>
<evidence type="ECO:0000313" key="7">
    <source>
        <dbReference type="EMBL" id="MFC4071825.1"/>
    </source>
</evidence>
<reference evidence="8" key="1">
    <citation type="journal article" date="2019" name="Int. J. Syst. Evol. Microbiol.">
        <title>The Global Catalogue of Microorganisms (GCM) 10K type strain sequencing project: providing services to taxonomists for standard genome sequencing and annotation.</title>
        <authorList>
            <consortium name="The Broad Institute Genomics Platform"/>
            <consortium name="The Broad Institute Genome Sequencing Center for Infectious Disease"/>
            <person name="Wu L."/>
            <person name="Ma J."/>
        </authorList>
    </citation>
    <scope>NUCLEOTIDE SEQUENCE [LARGE SCALE GENOMIC DNA]</scope>
    <source>
        <strain evidence="8">TBRC 5832</strain>
    </source>
</reference>
<name>A0ABV8J6J0_9ACTN</name>
<dbReference type="Pfam" id="PF08031">
    <property type="entry name" value="BBE"/>
    <property type="match status" value="1"/>
</dbReference>
<keyword evidence="3" id="KW-0285">Flavoprotein</keyword>
<dbReference type="EMBL" id="JBHSBL010000029">
    <property type="protein sequence ID" value="MFC4071825.1"/>
    <property type="molecule type" value="Genomic_DNA"/>
</dbReference>
<accession>A0ABV8J6J0</accession>
<dbReference type="Gene3D" id="3.30.465.10">
    <property type="match status" value="1"/>
</dbReference>
<dbReference type="InterPro" id="IPR016166">
    <property type="entry name" value="FAD-bd_PCMH"/>
</dbReference>
<dbReference type="Pfam" id="PF01565">
    <property type="entry name" value="FAD_binding_4"/>
    <property type="match status" value="1"/>
</dbReference>
<dbReference type="PROSITE" id="PS51387">
    <property type="entry name" value="FAD_PCMH"/>
    <property type="match status" value="1"/>
</dbReference>
<dbReference type="PANTHER" id="PTHR42973">
    <property type="entry name" value="BINDING OXIDOREDUCTASE, PUTATIVE (AFU_ORTHOLOGUE AFUA_1G17690)-RELATED"/>
    <property type="match status" value="1"/>
</dbReference>
<evidence type="ECO:0000313" key="8">
    <source>
        <dbReference type="Proteomes" id="UP001595867"/>
    </source>
</evidence>
<dbReference type="SUPFAM" id="SSF56176">
    <property type="entry name" value="FAD-binding/transporter-associated domain-like"/>
    <property type="match status" value="1"/>
</dbReference>
<dbReference type="InterPro" id="IPR016169">
    <property type="entry name" value="FAD-bd_PCMH_sub2"/>
</dbReference>
<gene>
    <name evidence="7" type="ORF">ACFO0C_43390</name>
</gene>
<comment type="similarity">
    <text evidence="2">Belongs to the oxygen-dependent FAD-linked oxidoreductase family.</text>
</comment>
<feature type="domain" description="FAD-binding PCMH-type" evidence="6">
    <location>
        <begin position="38"/>
        <end position="207"/>
    </location>
</feature>
<dbReference type="Proteomes" id="UP001595867">
    <property type="component" value="Unassembled WGS sequence"/>
</dbReference>
<dbReference type="PANTHER" id="PTHR42973:SF39">
    <property type="entry name" value="FAD-BINDING PCMH-TYPE DOMAIN-CONTAINING PROTEIN"/>
    <property type="match status" value="1"/>
</dbReference>
<keyword evidence="5" id="KW-0560">Oxidoreductase</keyword>
<evidence type="ECO:0000256" key="5">
    <source>
        <dbReference type="ARBA" id="ARBA00023002"/>
    </source>
</evidence>
<evidence type="ECO:0000256" key="4">
    <source>
        <dbReference type="ARBA" id="ARBA00022827"/>
    </source>
</evidence>
<evidence type="ECO:0000259" key="6">
    <source>
        <dbReference type="PROSITE" id="PS51387"/>
    </source>
</evidence>
<dbReference type="InterPro" id="IPR050416">
    <property type="entry name" value="FAD-linked_Oxidoreductase"/>
</dbReference>
<sequence length="461" mass="47921">MNLSPADLAGLTAQIAGPVLAPGDERYAEETATWNLALTHHPAVAIGATRVADVQAAVRFAAAHDLPVAVVATGHGAFVAADDAVLINVRRMNDISIDPDGRTATVGAAVEMQHLVDAAAGHGLAPLAGSSPNVGAVGFTLGGGLSPVLGRLHGYAADHVHAAEIVTADGELRRVDAATEPELFWAIRGGKGNFGVVTSLTIGLFPITGFYGGGLFYAGEHAADVVAEYRALVAAAPDELTVSLAFLRLPPAPFVPEPLRGRFTVHVRVAYLGPAEEGERLVAGLRKTAPALIDAVGPMPYSGFAAIHADPVDPIPAYEVSAELAAFPDLAAEALLATAGPDVDLPVLMVEIRQLGGALARAPRTPSAVGRARGGFQLFAATAGAPGMAREMRPALDGVIDALAPWANGHTQINFLTGYDLSSAEVARAYPHETYEHLMRAKKRYDPRNLFRINHNIPPAA</sequence>
<dbReference type="InterPro" id="IPR006094">
    <property type="entry name" value="Oxid_FAD_bind_N"/>
</dbReference>
<keyword evidence="4" id="KW-0274">FAD</keyword>
<comment type="caution">
    <text evidence="7">The sequence shown here is derived from an EMBL/GenBank/DDBJ whole genome shotgun (WGS) entry which is preliminary data.</text>
</comment>
<dbReference type="RefSeq" id="WP_378072703.1">
    <property type="nucleotide sequence ID" value="NZ_JBHSBL010000029.1"/>
</dbReference>
<dbReference type="InterPro" id="IPR006093">
    <property type="entry name" value="Oxy_OxRdtase_FAD_BS"/>
</dbReference>
<evidence type="ECO:0000256" key="1">
    <source>
        <dbReference type="ARBA" id="ARBA00001974"/>
    </source>
</evidence>
<comment type="cofactor">
    <cofactor evidence="1">
        <name>FAD</name>
        <dbReference type="ChEBI" id="CHEBI:57692"/>
    </cofactor>
</comment>
<dbReference type="InterPro" id="IPR036318">
    <property type="entry name" value="FAD-bd_PCMH-like_sf"/>
</dbReference>
<dbReference type="Gene3D" id="3.30.43.10">
    <property type="entry name" value="Uridine Diphospho-n-acetylenolpyruvylglucosamine Reductase, domain 2"/>
    <property type="match status" value="1"/>
</dbReference>
<organism evidence="7 8">
    <name type="scientific">Actinoplanes subglobosus</name>
    <dbReference type="NCBI Taxonomy" id="1547892"/>
    <lineage>
        <taxon>Bacteria</taxon>
        <taxon>Bacillati</taxon>
        <taxon>Actinomycetota</taxon>
        <taxon>Actinomycetes</taxon>
        <taxon>Micromonosporales</taxon>
        <taxon>Micromonosporaceae</taxon>
        <taxon>Actinoplanes</taxon>
    </lineage>
</organism>
<proteinExistence type="inferred from homology"/>
<dbReference type="PROSITE" id="PS00862">
    <property type="entry name" value="OX2_COVAL_FAD"/>
    <property type="match status" value="1"/>
</dbReference>
<protein>
    <submittedName>
        <fullName evidence="7">FAD-binding oxidoreductase</fullName>
    </submittedName>
</protein>
<evidence type="ECO:0000256" key="2">
    <source>
        <dbReference type="ARBA" id="ARBA00005466"/>
    </source>
</evidence>
<dbReference type="InterPro" id="IPR012951">
    <property type="entry name" value="BBE"/>
</dbReference>